<dbReference type="PROSITE" id="PS00941">
    <property type="entry name" value="CARBOXYLESTERASE_B_2"/>
    <property type="match status" value="1"/>
</dbReference>
<dbReference type="InterPro" id="IPR029058">
    <property type="entry name" value="AB_hydrolase_fold"/>
</dbReference>
<feature type="domain" description="Carboxylesterase type B" evidence="4">
    <location>
        <begin position="38"/>
        <end position="500"/>
    </location>
</feature>
<dbReference type="Proteomes" id="UP000298337">
    <property type="component" value="Unassembled WGS sequence"/>
</dbReference>
<dbReference type="RefSeq" id="WP_135432394.1">
    <property type="nucleotide sequence ID" value="NZ_SRLA01000001.1"/>
</dbReference>
<dbReference type="InterPro" id="IPR019819">
    <property type="entry name" value="Carboxylesterase_B_CS"/>
</dbReference>
<protein>
    <recommendedName>
        <fullName evidence="3">Carboxylic ester hydrolase</fullName>
        <ecNumber evidence="3">3.1.1.-</ecNumber>
    </recommendedName>
</protein>
<dbReference type="PANTHER" id="PTHR11559">
    <property type="entry name" value="CARBOXYLESTERASE"/>
    <property type="match status" value="1"/>
</dbReference>
<evidence type="ECO:0000256" key="3">
    <source>
        <dbReference type="RuleBase" id="RU361235"/>
    </source>
</evidence>
<dbReference type="Pfam" id="PF00135">
    <property type="entry name" value="COesterase"/>
    <property type="match status" value="1"/>
</dbReference>
<feature type="chain" id="PRO_5021509456" description="Carboxylic ester hydrolase" evidence="3">
    <location>
        <begin position="35"/>
        <end position="522"/>
    </location>
</feature>
<evidence type="ECO:0000313" key="5">
    <source>
        <dbReference type="EMBL" id="TGE10509.1"/>
    </source>
</evidence>
<comment type="similarity">
    <text evidence="1 3">Belongs to the type-B carboxylesterase/lipase family.</text>
</comment>
<accession>A0A4Z0PFR4</accession>
<evidence type="ECO:0000259" key="4">
    <source>
        <dbReference type="Pfam" id="PF00135"/>
    </source>
</evidence>
<dbReference type="SUPFAM" id="SSF53474">
    <property type="entry name" value="alpha/beta-Hydrolases"/>
    <property type="match status" value="1"/>
</dbReference>
<feature type="signal peptide" evidence="3">
    <location>
        <begin position="1"/>
        <end position="34"/>
    </location>
</feature>
<keyword evidence="2 3" id="KW-0378">Hydrolase</keyword>
<sequence length="522" mass="56503">MINAFWRAARPATVAFTVLSWLLGQGLTPSAAHAQATDPIVKTRRARLQGIREGNLRVFRGVAYAQPPVGPLRFRPPQPLKRQPGLVPAQKFGSKALQAAGNEAVQGSEDCLYLNVWAPDAVPRKKLPVLVWVHGGAFTGGSGQDNDAWTFAARDTIIAVSFNYRLGSLGFLQLGKRLGPSYTQAGNAGILDAVEALRWVHQNIAAFGGDPNRVTVMGESAGAKMVGGLLVTPAAEGLFQQVILESGAVQAVRDTATAGSTTRQLLQELHLTNPQELLTLPAESLVRAQTAFTNGAGGLQVFGPVLDGLTIPTPALDYVRQRAKRPLRVLLGTNREEANLFSGPGSIIHEPNEAALQRVFGPRNSPYVWQAYQKLSQTQPPLQAWNSVLTDYLYRLATYRLASTMAEQGTPTWLYRFDYTSPTFRPMHAQELNFVWNAPAGSSSAATAAAPLTAPTKAANAALAAEMHSYWAQFIKTGQPGGQWPAYNPTKREVMIFDVPSRIEPILAPYEDAAFPVQGYGW</sequence>
<dbReference type="InterPro" id="IPR019826">
    <property type="entry name" value="Carboxylesterase_B_AS"/>
</dbReference>
<dbReference type="EC" id="3.1.1.-" evidence="3"/>
<evidence type="ECO:0000256" key="1">
    <source>
        <dbReference type="ARBA" id="ARBA00005964"/>
    </source>
</evidence>
<dbReference type="InterPro" id="IPR050309">
    <property type="entry name" value="Type-B_Carboxylest/Lipase"/>
</dbReference>
<dbReference type="EMBL" id="SRLA01000001">
    <property type="protein sequence ID" value="TGE10509.1"/>
    <property type="molecule type" value="Genomic_DNA"/>
</dbReference>
<keyword evidence="3" id="KW-0732">Signal</keyword>
<reference evidence="5 6" key="1">
    <citation type="submission" date="2019-04" db="EMBL/GenBank/DDBJ databases">
        <authorList>
            <person name="Feng G."/>
            <person name="Zhang J."/>
            <person name="Zhu H."/>
        </authorList>
    </citation>
    <scope>NUCLEOTIDE SEQUENCE [LARGE SCALE GENOMIC DNA]</scope>
    <source>
        <strain evidence="5 6">92R-1</strain>
    </source>
</reference>
<organism evidence="5 6">
    <name type="scientific">Hymenobacter fodinae</name>
    <dbReference type="NCBI Taxonomy" id="2510796"/>
    <lineage>
        <taxon>Bacteria</taxon>
        <taxon>Pseudomonadati</taxon>
        <taxon>Bacteroidota</taxon>
        <taxon>Cytophagia</taxon>
        <taxon>Cytophagales</taxon>
        <taxon>Hymenobacteraceae</taxon>
        <taxon>Hymenobacter</taxon>
    </lineage>
</organism>
<dbReference type="PROSITE" id="PS00122">
    <property type="entry name" value="CARBOXYLESTERASE_B_1"/>
    <property type="match status" value="1"/>
</dbReference>
<evidence type="ECO:0000313" key="6">
    <source>
        <dbReference type="Proteomes" id="UP000298337"/>
    </source>
</evidence>
<dbReference type="Gene3D" id="3.40.50.1820">
    <property type="entry name" value="alpha/beta hydrolase"/>
    <property type="match status" value="1"/>
</dbReference>
<dbReference type="AlphaFoldDB" id="A0A4Z0PFR4"/>
<gene>
    <name evidence="5" type="ORF">EU556_06790</name>
</gene>
<dbReference type="GO" id="GO:0016787">
    <property type="term" value="F:hydrolase activity"/>
    <property type="evidence" value="ECO:0007669"/>
    <property type="project" value="UniProtKB-KW"/>
</dbReference>
<comment type="caution">
    <text evidence="5">The sequence shown here is derived from an EMBL/GenBank/DDBJ whole genome shotgun (WGS) entry which is preliminary data.</text>
</comment>
<dbReference type="OrthoDB" id="9775851at2"/>
<keyword evidence="6" id="KW-1185">Reference proteome</keyword>
<evidence type="ECO:0000256" key="2">
    <source>
        <dbReference type="ARBA" id="ARBA00022801"/>
    </source>
</evidence>
<dbReference type="InterPro" id="IPR002018">
    <property type="entry name" value="CarbesteraseB"/>
</dbReference>
<name>A0A4Z0PFR4_9BACT</name>
<proteinExistence type="inferred from homology"/>